<dbReference type="InterPro" id="IPR016181">
    <property type="entry name" value="Acyl_CoA_acyltransferase"/>
</dbReference>
<organism evidence="2 3">
    <name type="scientific">Ahniella affigens</name>
    <dbReference type="NCBI Taxonomy" id="2021234"/>
    <lineage>
        <taxon>Bacteria</taxon>
        <taxon>Pseudomonadati</taxon>
        <taxon>Pseudomonadota</taxon>
        <taxon>Gammaproteobacteria</taxon>
        <taxon>Lysobacterales</taxon>
        <taxon>Rhodanobacteraceae</taxon>
        <taxon>Ahniella</taxon>
    </lineage>
</organism>
<dbReference type="InterPro" id="IPR000182">
    <property type="entry name" value="GNAT_dom"/>
</dbReference>
<dbReference type="Proteomes" id="UP000241074">
    <property type="component" value="Chromosome"/>
</dbReference>
<dbReference type="Pfam" id="PF00583">
    <property type="entry name" value="Acetyltransf_1"/>
    <property type="match status" value="1"/>
</dbReference>
<keyword evidence="3" id="KW-1185">Reference proteome</keyword>
<dbReference type="InterPro" id="IPR016890">
    <property type="entry name" value="UCP028520"/>
</dbReference>
<dbReference type="KEGG" id="xba:C7S18_18210"/>
<protein>
    <submittedName>
        <fullName evidence="2">GNAT family N-acetyltransferase</fullName>
    </submittedName>
</protein>
<proteinExistence type="predicted"/>
<dbReference type="RefSeq" id="WP_106892908.1">
    <property type="nucleotide sequence ID" value="NZ_CP027860.1"/>
</dbReference>
<evidence type="ECO:0000313" key="2">
    <source>
        <dbReference type="EMBL" id="AVP98989.1"/>
    </source>
</evidence>
<keyword evidence="2" id="KW-0808">Transferase</keyword>
<dbReference type="OrthoDB" id="6182349at2"/>
<dbReference type="AlphaFoldDB" id="A0A2P1PVX2"/>
<dbReference type="GO" id="GO:0016747">
    <property type="term" value="F:acyltransferase activity, transferring groups other than amino-acyl groups"/>
    <property type="evidence" value="ECO:0007669"/>
    <property type="project" value="InterPro"/>
</dbReference>
<dbReference type="PIRSF" id="PIRSF028520">
    <property type="entry name" value="UCP028520"/>
    <property type="match status" value="1"/>
</dbReference>
<reference evidence="2 3" key="1">
    <citation type="submission" date="2018-03" db="EMBL/GenBank/DDBJ databases">
        <title>Ahniella affigens gen. nov., sp. nov., a gammaproteobacterium isolated from sandy soil near a stream.</title>
        <authorList>
            <person name="Ko Y."/>
            <person name="Kim J.-H."/>
        </authorList>
    </citation>
    <scope>NUCLEOTIDE SEQUENCE [LARGE SCALE GENOMIC DNA]</scope>
    <source>
        <strain evidence="2 3">D13</strain>
    </source>
</reference>
<gene>
    <name evidence="2" type="ORF">C7S18_18210</name>
</gene>
<dbReference type="SUPFAM" id="SSF55729">
    <property type="entry name" value="Acyl-CoA N-acyltransferases (Nat)"/>
    <property type="match status" value="1"/>
</dbReference>
<dbReference type="PROSITE" id="PS51186">
    <property type="entry name" value="GNAT"/>
    <property type="match status" value="1"/>
</dbReference>
<evidence type="ECO:0000259" key="1">
    <source>
        <dbReference type="PROSITE" id="PS51186"/>
    </source>
</evidence>
<feature type="domain" description="N-acetyltransferase" evidence="1">
    <location>
        <begin position="3"/>
        <end position="163"/>
    </location>
</feature>
<reference evidence="2 3" key="2">
    <citation type="submission" date="2018-03" db="EMBL/GenBank/DDBJ databases">
        <authorList>
            <person name="Keele B.F."/>
        </authorList>
    </citation>
    <scope>NUCLEOTIDE SEQUENCE [LARGE SCALE GENOMIC DNA]</scope>
    <source>
        <strain evidence="2 3">D13</strain>
    </source>
</reference>
<name>A0A2P1PVX2_9GAMM</name>
<sequence length="195" mass="22336">MPVLIRDIQSHDLDHVLALNNNAGDSILPLDAHRLRAFFDQAAYFRVAIIDEHLAGFLMALRPGLDYASPNYQFFQSTFDNFVYIDRIVIAQAYRRHGLGRIFYADVQGFAEVRAPKLCCEIFLEPRDDASVLFHGSYGFREVAQQTLPNGRRVGLLAKELCSYPYVCETYEHLPDLPWLTERPIRMPLSRAAND</sequence>
<dbReference type="Gene3D" id="3.40.630.30">
    <property type="match status" value="1"/>
</dbReference>
<dbReference type="CDD" id="cd04301">
    <property type="entry name" value="NAT_SF"/>
    <property type="match status" value="1"/>
</dbReference>
<dbReference type="EMBL" id="CP027860">
    <property type="protein sequence ID" value="AVP98989.1"/>
    <property type="molecule type" value="Genomic_DNA"/>
</dbReference>
<evidence type="ECO:0000313" key="3">
    <source>
        <dbReference type="Proteomes" id="UP000241074"/>
    </source>
</evidence>
<accession>A0A2P1PVX2</accession>